<dbReference type="InterPro" id="IPR015956">
    <property type="entry name" value="Peniciliin-bd_prot_C_sf"/>
</dbReference>
<evidence type="ECO:0000256" key="4">
    <source>
        <dbReference type="ARBA" id="ARBA00012448"/>
    </source>
</evidence>
<dbReference type="EMBL" id="MLJW01000096">
    <property type="protein sequence ID" value="OIR00317.1"/>
    <property type="molecule type" value="Genomic_DNA"/>
</dbReference>
<dbReference type="GO" id="GO:0009002">
    <property type="term" value="F:serine-type D-Ala-D-Ala carboxypeptidase activity"/>
    <property type="evidence" value="ECO:0007669"/>
    <property type="project" value="UniProtKB-EC"/>
</dbReference>
<evidence type="ECO:0000256" key="2">
    <source>
        <dbReference type="ARBA" id="ARBA00004752"/>
    </source>
</evidence>
<evidence type="ECO:0000256" key="11">
    <source>
        <dbReference type="ARBA" id="ARBA00023316"/>
    </source>
</evidence>
<dbReference type="PRINTS" id="PR00725">
    <property type="entry name" value="DADACBPTASE1"/>
</dbReference>
<dbReference type="SUPFAM" id="SSF69189">
    <property type="entry name" value="Penicillin-binding protein associated domain"/>
    <property type="match status" value="1"/>
</dbReference>
<comment type="caution">
    <text evidence="14">The sequence shown here is derived from an EMBL/GenBank/DDBJ whole genome shotgun (WGS) entry which is preliminary data.</text>
</comment>
<dbReference type="InterPro" id="IPR001967">
    <property type="entry name" value="Peptidase_S11_N"/>
</dbReference>
<comment type="similarity">
    <text evidence="3">Belongs to the peptidase S11 family.</text>
</comment>
<dbReference type="InterPro" id="IPR018044">
    <property type="entry name" value="Peptidase_S11"/>
</dbReference>
<protein>
    <recommendedName>
        <fullName evidence="4">serine-type D-Ala-D-Ala carboxypeptidase</fullName>
        <ecNumber evidence="4">3.4.16.4</ecNumber>
    </recommendedName>
</protein>
<evidence type="ECO:0000256" key="5">
    <source>
        <dbReference type="ARBA" id="ARBA00022645"/>
    </source>
</evidence>
<dbReference type="InterPro" id="IPR037167">
    <property type="entry name" value="Peptidase_S11_C_sf"/>
</dbReference>
<proteinExistence type="inferred from homology"/>
<evidence type="ECO:0000259" key="13">
    <source>
        <dbReference type="SMART" id="SM00936"/>
    </source>
</evidence>
<dbReference type="GO" id="GO:0006508">
    <property type="term" value="P:proteolysis"/>
    <property type="evidence" value="ECO:0007669"/>
    <property type="project" value="UniProtKB-KW"/>
</dbReference>
<evidence type="ECO:0000256" key="7">
    <source>
        <dbReference type="ARBA" id="ARBA00022729"/>
    </source>
</evidence>
<keyword evidence="6" id="KW-0645">Protease</keyword>
<dbReference type="GO" id="GO:0009252">
    <property type="term" value="P:peptidoglycan biosynthetic process"/>
    <property type="evidence" value="ECO:0007669"/>
    <property type="project" value="UniProtKB-UniPathway"/>
</dbReference>
<dbReference type="UniPathway" id="UPA00219"/>
<dbReference type="EC" id="3.4.16.4" evidence="4"/>
<evidence type="ECO:0000256" key="8">
    <source>
        <dbReference type="ARBA" id="ARBA00022801"/>
    </source>
</evidence>
<evidence type="ECO:0000256" key="12">
    <source>
        <dbReference type="ARBA" id="ARBA00034000"/>
    </source>
</evidence>
<dbReference type="PANTHER" id="PTHR21581:SF6">
    <property type="entry name" value="TRAFFICKING PROTEIN PARTICLE COMPLEX SUBUNIT 12"/>
    <property type="match status" value="1"/>
</dbReference>
<evidence type="ECO:0000256" key="9">
    <source>
        <dbReference type="ARBA" id="ARBA00022960"/>
    </source>
</evidence>
<dbReference type="InterPro" id="IPR012338">
    <property type="entry name" value="Beta-lactam/transpept-like"/>
</dbReference>
<keyword evidence="8 14" id="KW-0378">Hydrolase</keyword>
<dbReference type="SUPFAM" id="SSF56601">
    <property type="entry name" value="beta-lactamase/transpeptidase-like"/>
    <property type="match status" value="1"/>
</dbReference>
<keyword evidence="11" id="KW-0961">Cell wall biogenesis/degradation</keyword>
<name>A0A1J5S7U9_9ZZZZ</name>
<evidence type="ECO:0000256" key="6">
    <source>
        <dbReference type="ARBA" id="ARBA00022670"/>
    </source>
</evidence>
<keyword evidence="7" id="KW-0732">Signal</keyword>
<comment type="function">
    <text evidence="1">Removes C-terminal D-alanyl residues from sugar-peptide cell wall precursors.</text>
</comment>
<dbReference type="SMART" id="SM00936">
    <property type="entry name" value="PBP5_C"/>
    <property type="match status" value="1"/>
</dbReference>
<dbReference type="AlphaFoldDB" id="A0A1J5S7U9"/>
<dbReference type="PANTHER" id="PTHR21581">
    <property type="entry name" value="D-ALANYL-D-ALANINE CARBOXYPEPTIDASE"/>
    <property type="match status" value="1"/>
</dbReference>
<reference evidence="14" key="1">
    <citation type="submission" date="2016-10" db="EMBL/GenBank/DDBJ databases">
        <title>Sequence of Gallionella enrichment culture.</title>
        <authorList>
            <person name="Poehlein A."/>
            <person name="Muehling M."/>
            <person name="Daniel R."/>
        </authorList>
    </citation>
    <scope>NUCLEOTIDE SEQUENCE</scope>
</reference>
<organism evidence="14">
    <name type="scientific">mine drainage metagenome</name>
    <dbReference type="NCBI Taxonomy" id="410659"/>
    <lineage>
        <taxon>unclassified sequences</taxon>
        <taxon>metagenomes</taxon>
        <taxon>ecological metagenomes</taxon>
    </lineage>
</organism>
<keyword evidence="5 14" id="KW-0121">Carboxypeptidase</keyword>
<keyword evidence="10" id="KW-0573">Peptidoglycan synthesis</keyword>
<dbReference type="Pfam" id="PF07943">
    <property type="entry name" value="PBP5_C"/>
    <property type="match status" value="1"/>
</dbReference>
<keyword evidence="9" id="KW-0133">Cell shape</keyword>
<dbReference type="InterPro" id="IPR012907">
    <property type="entry name" value="Peptidase_S11_C"/>
</dbReference>
<dbReference type="Gene3D" id="3.40.710.10">
    <property type="entry name" value="DD-peptidase/beta-lactamase superfamily"/>
    <property type="match status" value="1"/>
</dbReference>
<sequence length="398" mass="42935">MSLLPFRRSVAACAAALALLTGVSASAETIETQARQAIIVDYNTGAVLLEKNADQLMTPSSMSKLMTVYMVFSRLKDGSLKMSDKLQVSETAWRKHYRSDGSMMFLPLHAQVSISDLLHGVIIQSGNDACSVLAEGLAGSEDAFAAEETRKARELGLTRSTFRNASGLPEPGHQMTARDLATLARILISQFPQYYEIFSEKSFAYNNIKQDNRNPLIWENIQGADGLKTGHTEDGGFSLVGSVLRNGRRVILVMNGLPTNRARTEESDRLIEWAFREFGDYALFKAGDKVTDAAVWLGRSASVPLVVSKSLEVTMPRSSRDEMKVVASYTGPIAAPIHKGQTVGEVIITAPGMSEVHVPLLAGADVAKLGFFGRMGAALHGLLFGAPKPAETTAAVKG</sequence>
<dbReference type="GO" id="GO:0071555">
    <property type="term" value="P:cell wall organization"/>
    <property type="evidence" value="ECO:0007669"/>
    <property type="project" value="UniProtKB-KW"/>
</dbReference>
<dbReference type="Pfam" id="PF00768">
    <property type="entry name" value="Peptidase_S11"/>
    <property type="match status" value="1"/>
</dbReference>
<comment type="pathway">
    <text evidence="2">Cell wall biogenesis; peptidoglycan biosynthesis.</text>
</comment>
<evidence type="ECO:0000256" key="1">
    <source>
        <dbReference type="ARBA" id="ARBA00003217"/>
    </source>
</evidence>
<evidence type="ECO:0000256" key="10">
    <source>
        <dbReference type="ARBA" id="ARBA00022984"/>
    </source>
</evidence>
<evidence type="ECO:0000256" key="3">
    <source>
        <dbReference type="ARBA" id="ARBA00007164"/>
    </source>
</evidence>
<comment type="catalytic activity">
    <reaction evidence="12">
        <text>Preferential cleavage: (Ac)2-L-Lys-D-Ala-|-D-Ala. Also transpeptidation of peptidyl-alanyl moieties that are N-acyl substituents of D-alanine.</text>
        <dbReference type="EC" id="3.4.16.4"/>
    </reaction>
</comment>
<accession>A0A1J5S7U9</accession>
<feature type="domain" description="Peptidase S11 D-Ala-D-Ala carboxypeptidase A C-terminal" evidence="13">
    <location>
        <begin position="278"/>
        <end position="368"/>
    </location>
</feature>
<dbReference type="Gene3D" id="2.60.410.10">
    <property type="entry name" value="D-Ala-D-Ala carboxypeptidase, C-terminal domain"/>
    <property type="match status" value="1"/>
</dbReference>
<evidence type="ECO:0000313" key="14">
    <source>
        <dbReference type="EMBL" id="OIR00317.1"/>
    </source>
</evidence>
<dbReference type="GO" id="GO:0008360">
    <property type="term" value="P:regulation of cell shape"/>
    <property type="evidence" value="ECO:0007669"/>
    <property type="project" value="UniProtKB-KW"/>
</dbReference>
<gene>
    <name evidence="14" type="primary">dacC_6</name>
    <name evidence="14" type="ORF">GALL_175700</name>
</gene>